<dbReference type="RefSeq" id="WP_283399951.1">
    <property type="nucleotide sequence ID" value="NZ_FXUB01000001.1"/>
</dbReference>
<reference evidence="1 2" key="1">
    <citation type="submission" date="2017-05" db="EMBL/GenBank/DDBJ databases">
        <authorList>
            <person name="Varghese N."/>
            <person name="Submissions S."/>
        </authorList>
    </citation>
    <scope>NUCLEOTIDE SEQUENCE [LARGE SCALE GENOMIC DNA]</scope>
    <source>
        <strain evidence="1 2">DSM 15522</strain>
    </source>
</reference>
<keyword evidence="2" id="KW-1185">Reference proteome</keyword>
<evidence type="ECO:0000313" key="1">
    <source>
        <dbReference type="EMBL" id="SMP07138.1"/>
    </source>
</evidence>
<protein>
    <submittedName>
        <fullName evidence="1">Uncharacterized protein</fullName>
    </submittedName>
</protein>
<comment type="caution">
    <text evidence="1">The sequence shown here is derived from an EMBL/GenBank/DDBJ whole genome shotgun (WGS) entry which is preliminary data.</text>
</comment>
<gene>
    <name evidence="1" type="ORF">SAMN06265339_0445</name>
</gene>
<organism evidence="1 2">
    <name type="scientific">Desulfurobacterium pacificum</name>
    <dbReference type="NCBI Taxonomy" id="240166"/>
    <lineage>
        <taxon>Bacteria</taxon>
        <taxon>Pseudomonadati</taxon>
        <taxon>Aquificota</taxon>
        <taxon>Aquificia</taxon>
        <taxon>Desulfurobacteriales</taxon>
        <taxon>Desulfurobacteriaceae</taxon>
        <taxon>Desulfurobacterium</taxon>
    </lineage>
</organism>
<evidence type="ECO:0000313" key="2">
    <source>
        <dbReference type="Proteomes" id="UP001157911"/>
    </source>
</evidence>
<proteinExistence type="predicted"/>
<dbReference type="Proteomes" id="UP001157911">
    <property type="component" value="Unassembled WGS sequence"/>
</dbReference>
<dbReference type="EMBL" id="FXUB01000001">
    <property type="protein sequence ID" value="SMP07138.1"/>
    <property type="molecule type" value="Genomic_DNA"/>
</dbReference>
<accession>A0ABY1NDM9</accession>
<sequence length="275" mass="31641">MDDSFSLLKAEAELCEEFDEDGDSLEVKHFVFEDLLDTSEKFICKRKQLGGGFCLYRYYLLKDSRSIFSRREERPLGCYLCYRDGTVLTFEDFNFKIQSFDEFTLLVEAIEVSSGISYFFELCNLCELPEKVKAEQDVALTLFCQSVKKLPPPTRFDQIADENREVLKLAEKGNDKALEKLERELGREETIRLLKEVREHPEELFDTYISCTENAYKVIGIVTDVKVVEVEGRKFLRLGILAEDLDFTVLTPVKEGIADGDRIEVIGKLRGVAVF</sequence>
<name>A0ABY1NDM9_9BACT</name>